<dbReference type="PANTHER" id="PTHR44757">
    <property type="entry name" value="DIGUANYLATE CYCLASE DGCP"/>
    <property type="match status" value="1"/>
</dbReference>
<accession>A0AAW5K2J9</accession>
<feature type="domain" description="GGDEF" evidence="2">
    <location>
        <begin position="346"/>
        <end position="479"/>
    </location>
</feature>
<feature type="domain" description="PAC" evidence="1">
    <location>
        <begin position="129"/>
        <end position="180"/>
    </location>
</feature>
<dbReference type="InterPro" id="IPR000014">
    <property type="entry name" value="PAS"/>
</dbReference>
<dbReference type="InterPro" id="IPR001610">
    <property type="entry name" value="PAC"/>
</dbReference>
<evidence type="ECO:0000259" key="1">
    <source>
        <dbReference type="PROSITE" id="PS50113"/>
    </source>
</evidence>
<evidence type="ECO:0000313" key="3">
    <source>
        <dbReference type="EMBL" id="MCQ4813349.1"/>
    </source>
</evidence>
<dbReference type="NCBIfam" id="TIGR00229">
    <property type="entry name" value="sensory_box"/>
    <property type="match status" value="1"/>
</dbReference>
<name>A0AAW5K2J9_9BACT</name>
<dbReference type="PROSITE" id="PS50887">
    <property type="entry name" value="GGDEF"/>
    <property type="match status" value="1"/>
</dbReference>
<dbReference type="Pfam" id="PF08447">
    <property type="entry name" value="PAS_3"/>
    <property type="match status" value="1"/>
</dbReference>
<dbReference type="CDD" id="cd01949">
    <property type="entry name" value="GGDEF"/>
    <property type="match status" value="1"/>
</dbReference>
<dbReference type="InterPro" id="IPR035965">
    <property type="entry name" value="PAS-like_dom_sf"/>
</dbReference>
<dbReference type="InterPro" id="IPR029787">
    <property type="entry name" value="Nucleotide_cyclase"/>
</dbReference>
<gene>
    <name evidence="3" type="ORF">NE630_02795</name>
</gene>
<evidence type="ECO:0000259" key="2">
    <source>
        <dbReference type="PROSITE" id="PS50887"/>
    </source>
</evidence>
<dbReference type="Proteomes" id="UP001205919">
    <property type="component" value="Unassembled WGS sequence"/>
</dbReference>
<dbReference type="NCBIfam" id="TIGR00254">
    <property type="entry name" value="GGDEF"/>
    <property type="match status" value="1"/>
</dbReference>
<sequence length="483" mass="53339">MRQTMRRKMRICDDFQKGRRLFRPAPNAKCGAPDSGTGEESSNTLYQAALEQLKTLMDNIPGGIGIYESSPEGIRDLYISGGVQALTGYAEEERMEVCGADGPRTLVFEEDRHILRERVAAMARDGEPINCSYRIHTKSGGFKWVNLRGSVSDRYADRVIFNAVILDVTEQKEAEEKLRLSEELYRLALEHAGCVIMRYDIADRSLNMTPEIAAMFAAGSEKVTDVPCSPVRRGLVSRESVAAFTGFHEDIVCGHENGAASFQVMTAKGWRWLSACFTTVFSETGAPAHAVISFTDITDQRMKEACAVENEQALLRKAERDGKTGLYNKITTEALITGRLSETQGIPCALLVADLDGLKRINDTLGHPEGDRAIMQMAEKLKAQFRRMDITGRIGGDEFMVFLDGVGTKAQLGTMMESLFSRLAAVRIGKDNDTPLSVSIGIAVGRTGTSTFDELYRQADKALYRAKRGGKNNAVFYSSRMED</sequence>
<dbReference type="InterPro" id="IPR043128">
    <property type="entry name" value="Rev_trsase/Diguanyl_cyclase"/>
</dbReference>
<dbReference type="InterPro" id="IPR000160">
    <property type="entry name" value="GGDEF_dom"/>
</dbReference>
<dbReference type="RefSeq" id="WP_050805900.1">
    <property type="nucleotide sequence ID" value="NZ_CABKQM010000008.1"/>
</dbReference>
<dbReference type="SUPFAM" id="SSF55073">
    <property type="entry name" value="Nucleotide cyclase"/>
    <property type="match status" value="1"/>
</dbReference>
<dbReference type="CDD" id="cd00130">
    <property type="entry name" value="PAS"/>
    <property type="match status" value="1"/>
</dbReference>
<dbReference type="GO" id="GO:0052621">
    <property type="term" value="F:diguanylate cyclase activity"/>
    <property type="evidence" value="ECO:0007669"/>
    <property type="project" value="UniProtKB-EC"/>
</dbReference>
<reference evidence="3 4" key="1">
    <citation type="submission" date="2022-06" db="EMBL/GenBank/DDBJ databases">
        <title>Isolation of gut microbiota from human fecal samples.</title>
        <authorList>
            <person name="Pamer E.G."/>
            <person name="Barat B."/>
            <person name="Waligurski E."/>
            <person name="Medina S."/>
            <person name="Paddock L."/>
            <person name="Mostad J."/>
        </authorList>
    </citation>
    <scope>NUCLEOTIDE SEQUENCE [LARGE SCALE GENOMIC DNA]</scope>
    <source>
        <strain evidence="3 4">DFI.9.90</strain>
    </source>
</reference>
<dbReference type="Gene3D" id="3.30.450.20">
    <property type="entry name" value="PAS domain"/>
    <property type="match status" value="2"/>
</dbReference>
<dbReference type="Pfam" id="PF00990">
    <property type="entry name" value="GGDEF"/>
    <property type="match status" value="1"/>
</dbReference>
<keyword evidence="3" id="KW-0548">Nucleotidyltransferase</keyword>
<dbReference type="Gene3D" id="3.30.70.270">
    <property type="match status" value="1"/>
</dbReference>
<dbReference type="PANTHER" id="PTHR44757:SF2">
    <property type="entry name" value="BIOFILM ARCHITECTURE MAINTENANCE PROTEIN MBAA"/>
    <property type="match status" value="1"/>
</dbReference>
<protein>
    <submittedName>
        <fullName evidence="3">Diguanylate cyclase</fullName>
        <ecNumber evidence="3">2.7.7.65</ecNumber>
    </submittedName>
</protein>
<dbReference type="EC" id="2.7.7.65" evidence="3"/>
<keyword evidence="3" id="KW-0808">Transferase</keyword>
<dbReference type="SMART" id="SM00086">
    <property type="entry name" value="PAC"/>
    <property type="match status" value="2"/>
</dbReference>
<proteinExistence type="predicted"/>
<dbReference type="EMBL" id="JANFYT010000004">
    <property type="protein sequence ID" value="MCQ4813349.1"/>
    <property type="molecule type" value="Genomic_DNA"/>
</dbReference>
<evidence type="ECO:0000313" key="4">
    <source>
        <dbReference type="Proteomes" id="UP001205919"/>
    </source>
</evidence>
<dbReference type="InterPro" id="IPR013655">
    <property type="entry name" value="PAS_fold_3"/>
</dbReference>
<dbReference type="SUPFAM" id="SSF55785">
    <property type="entry name" value="PYP-like sensor domain (PAS domain)"/>
    <property type="match status" value="2"/>
</dbReference>
<dbReference type="AlphaFoldDB" id="A0AAW5K2J9"/>
<dbReference type="InterPro" id="IPR000700">
    <property type="entry name" value="PAS-assoc_C"/>
</dbReference>
<dbReference type="SMART" id="SM00267">
    <property type="entry name" value="GGDEF"/>
    <property type="match status" value="1"/>
</dbReference>
<dbReference type="PROSITE" id="PS50113">
    <property type="entry name" value="PAC"/>
    <property type="match status" value="1"/>
</dbReference>
<keyword evidence="4" id="KW-1185">Reference proteome</keyword>
<comment type="caution">
    <text evidence="3">The sequence shown here is derived from an EMBL/GenBank/DDBJ whole genome shotgun (WGS) entry which is preliminary data.</text>
</comment>
<dbReference type="InterPro" id="IPR052155">
    <property type="entry name" value="Biofilm_reg_signaling"/>
</dbReference>
<organism evidence="3 4">
    <name type="scientific">Cloacibacillus evryensis</name>
    <dbReference type="NCBI Taxonomy" id="508460"/>
    <lineage>
        <taxon>Bacteria</taxon>
        <taxon>Thermotogati</taxon>
        <taxon>Synergistota</taxon>
        <taxon>Synergistia</taxon>
        <taxon>Synergistales</taxon>
        <taxon>Synergistaceae</taxon>
        <taxon>Cloacibacillus</taxon>
    </lineage>
</organism>